<proteinExistence type="predicted"/>
<comment type="caution">
    <text evidence="1">The sequence shown here is derived from an EMBL/GenBank/DDBJ whole genome shotgun (WGS) entry which is preliminary data.</text>
</comment>
<dbReference type="InterPro" id="IPR035959">
    <property type="entry name" value="RutC-like_sf"/>
</dbReference>
<dbReference type="Proteomes" id="UP000608420">
    <property type="component" value="Unassembled WGS sequence"/>
</dbReference>
<dbReference type="SUPFAM" id="SSF55298">
    <property type="entry name" value="YjgF-like"/>
    <property type="match status" value="1"/>
</dbReference>
<evidence type="ECO:0000313" key="2">
    <source>
        <dbReference type="Proteomes" id="UP000608420"/>
    </source>
</evidence>
<reference evidence="2" key="1">
    <citation type="journal article" date="2019" name="Int. J. Syst. Evol. Microbiol.">
        <title>The Global Catalogue of Microorganisms (GCM) 10K type strain sequencing project: providing services to taxonomists for standard genome sequencing and annotation.</title>
        <authorList>
            <consortium name="The Broad Institute Genomics Platform"/>
            <consortium name="The Broad Institute Genome Sequencing Center for Infectious Disease"/>
            <person name="Wu L."/>
            <person name="Ma J."/>
        </authorList>
    </citation>
    <scope>NUCLEOTIDE SEQUENCE [LARGE SCALE GENOMIC DNA]</scope>
    <source>
        <strain evidence="2">CGMCC 1.15420</strain>
    </source>
</reference>
<sequence>MFVYYFDVTCYTSNCVSLVDDFTFKYILTSQNLTPDHVIKINIWATEEIDWDHFDKIWNRVFGATPLQ</sequence>
<evidence type="ECO:0000313" key="1">
    <source>
        <dbReference type="EMBL" id="GGG12663.1"/>
    </source>
</evidence>
<keyword evidence="2" id="KW-1185">Reference proteome</keyword>
<dbReference type="EMBL" id="BMIW01000034">
    <property type="protein sequence ID" value="GGG12663.1"/>
    <property type="molecule type" value="Genomic_DNA"/>
</dbReference>
<name>A0ABQ1W4U4_9BACL</name>
<organism evidence="1 2">
    <name type="scientific">Paenibacillus aceti</name>
    <dbReference type="NCBI Taxonomy" id="1820010"/>
    <lineage>
        <taxon>Bacteria</taxon>
        <taxon>Bacillati</taxon>
        <taxon>Bacillota</taxon>
        <taxon>Bacilli</taxon>
        <taxon>Bacillales</taxon>
        <taxon>Paenibacillaceae</taxon>
        <taxon>Paenibacillus</taxon>
    </lineage>
</organism>
<gene>
    <name evidence="1" type="ORF">GCM10010913_38050</name>
</gene>
<dbReference type="Gene3D" id="3.30.1330.40">
    <property type="entry name" value="RutC-like"/>
    <property type="match status" value="1"/>
</dbReference>
<protein>
    <submittedName>
        <fullName evidence="1">Uncharacterized protein</fullName>
    </submittedName>
</protein>
<accession>A0ABQ1W4U4</accession>